<reference evidence="2" key="1">
    <citation type="submission" date="2016-01" db="EMBL/GenBank/DDBJ databases">
        <title>Isolation and Characterization of Enterobacteria phage CBB.</title>
        <authorList>
            <person name="Buttimer C.T.H."/>
            <person name="Hendrix H."/>
            <person name="Alexandre H."/>
            <person name="O'Mahony J."/>
            <person name="Lavigne R."/>
            <person name="Coffey A."/>
        </authorList>
    </citation>
    <scope>NUCLEOTIDE SEQUENCE [LARGE SCALE GENOMIC DNA]</scope>
</reference>
<protein>
    <submittedName>
        <fullName evidence="1">Uncharacterized protein</fullName>
    </submittedName>
</protein>
<gene>
    <name evidence="1" type="ORF">CBB_264</name>
</gene>
<sequence>MTDNTNIHQRIGEAITSGGEFNIIRANDAHEEQILTDAGFVKVGSMKEGDNIVSLFKVELKEKEVVKIVEVPNKNNSWPFNEQSHPFRKPDPGIWYHNNHWLYNDPNKPMYTYLGTNTGDADWVQKDLNKTISTSTGTFNGTLSTRLDAAYDPLSILQDYTFNTVLDKKQ</sequence>
<name>A0A1L2CUY7_9CAUD</name>
<evidence type="ECO:0000313" key="2">
    <source>
        <dbReference type="Proteomes" id="UP000223891"/>
    </source>
</evidence>
<organism evidence="1 2">
    <name type="scientific">Pectobacterium phage vB_PcaM_CBB</name>
    <dbReference type="NCBI Taxonomy" id="2772511"/>
    <lineage>
        <taxon>Viruses</taxon>
        <taxon>Duplodnaviria</taxon>
        <taxon>Heunggongvirae</taxon>
        <taxon>Uroviricota</taxon>
        <taxon>Caudoviricetes</taxon>
        <taxon>Mimasvirus</taxon>
        <taxon>Mimasvirus CBB</taxon>
    </lineage>
</organism>
<accession>A0A1L2CUY7</accession>
<keyword evidence="2" id="KW-1185">Reference proteome</keyword>
<dbReference type="EMBL" id="KU574722">
    <property type="protein sequence ID" value="AMM43828.1"/>
    <property type="molecule type" value="Genomic_DNA"/>
</dbReference>
<evidence type="ECO:0000313" key="1">
    <source>
        <dbReference type="EMBL" id="AMM43828.1"/>
    </source>
</evidence>
<dbReference type="Proteomes" id="UP000223891">
    <property type="component" value="Segment"/>
</dbReference>
<proteinExistence type="predicted"/>